<comment type="caution">
    <text evidence="3">The sequence shown here is derived from an EMBL/GenBank/DDBJ whole genome shotgun (WGS) entry which is preliminary data.</text>
</comment>
<evidence type="ECO:0000313" key="4">
    <source>
        <dbReference type="Proteomes" id="UP000738349"/>
    </source>
</evidence>
<dbReference type="OrthoDB" id="5099105at2759"/>
<feature type="compositionally biased region" description="Basic and acidic residues" evidence="1">
    <location>
        <begin position="32"/>
        <end position="42"/>
    </location>
</feature>
<dbReference type="Proteomes" id="UP000738349">
    <property type="component" value="Unassembled WGS sequence"/>
</dbReference>
<dbReference type="Gene3D" id="2.120.10.70">
    <property type="entry name" value="Fucose-specific lectin"/>
    <property type="match status" value="1"/>
</dbReference>
<keyword evidence="2" id="KW-0812">Transmembrane</keyword>
<evidence type="ECO:0000313" key="3">
    <source>
        <dbReference type="EMBL" id="KAH7156644.1"/>
    </source>
</evidence>
<accession>A0A9P9F9F3</accession>
<reference evidence="3" key="1">
    <citation type="journal article" date="2021" name="Nat. Commun.">
        <title>Genetic determinants of endophytism in the Arabidopsis root mycobiome.</title>
        <authorList>
            <person name="Mesny F."/>
            <person name="Miyauchi S."/>
            <person name="Thiergart T."/>
            <person name="Pickel B."/>
            <person name="Atanasova L."/>
            <person name="Karlsson M."/>
            <person name="Huettel B."/>
            <person name="Barry K.W."/>
            <person name="Haridas S."/>
            <person name="Chen C."/>
            <person name="Bauer D."/>
            <person name="Andreopoulos W."/>
            <person name="Pangilinan J."/>
            <person name="LaButti K."/>
            <person name="Riley R."/>
            <person name="Lipzen A."/>
            <person name="Clum A."/>
            <person name="Drula E."/>
            <person name="Henrissat B."/>
            <person name="Kohler A."/>
            <person name="Grigoriev I.V."/>
            <person name="Martin F.M."/>
            <person name="Hacquard S."/>
        </authorList>
    </citation>
    <scope>NUCLEOTIDE SEQUENCE</scope>
    <source>
        <strain evidence="3">MPI-CAGE-AT-0147</strain>
    </source>
</reference>
<keyword evidence="2" id="KW-0472">Membrane</keyword>
<evidence type="ECO:0000256" key="2">
    <source>
        <dbReference type="SAM" id="Phobius"/>
    </source>
</evidence>
<feature type="transmembrane region" description="Helical" evidence="2">
    <location>
        <begin position="70"/>
        <end position="93"/>
    </location>
</feature>
<name>A0A9P9F9F3_9HYPO</name>
<evidence type="ECO:0008006" key="5">
    <source>
        <dbReference type="Google" id="ProtNLM"/>
    </source>
</evidence>
<protein>
    <recommendedName>
        <fullName evidence="5">Fucose-specific lectin</fullName>
    </recommendedName>
</protein>
<dbReference type="AlphaFoldDB" id="A0A9P9F9F3"/>
<evidence type="ECO:0000256" key="1">
    <source>
        <dbReference type="SAM" id="MobiDB-lite"/>
    </source>
</evidence>
<dbReference type="EMBL" id="JAGMUV010000005">
    <property type="protein sequence ID" value="KAH7156644.1"/>
    <property type="molecule type" value="Genomic_DNA"/>
</dbReference>
<feature type="region of interest" description="Disordered" evidence="1">
    <location>
        <begin position="98"/>
        <end position="121"/>
    </location>
</feature>
<proteinExistence type="predicted"/>
<keyword evidence="2" id="KW-1133">Transmembrane helix</keyword>
<organism evidence="3 4">
    <name type="scientific">Dactylonectria macrodidyma</name>
    <dbReference type="NCBI Taxonomy" id="307937"/>
    <lineage>
        <taxon>Eukaryota</taxon>
        <taxon>Fungi</taxon>
        <taxon>Dikarya</taxon>
        <taxon>Ascomycota</taxon>
        <taxon>Pezizomycotina</taxon>
        <taxon>Sordariomycetes</taxon>
        <taxon>Hypocreomycetidae</taxon>
        <taxon>Hypocreales</taxon>
        <taxon>Nectriaceae</taxon>
        <taxon>Dactylonectria</taxon>
    </lineage>
</organism>
<gene>
    <name evidence="3" type="ORF">EDB81DRAFT_945074</name>
</gene>
<feature type="region of interest" description="Disordered" evidence="1">
    <location>
        <begin position="32"/>
        <end position="56"/>
    </location>
</feature>
<sequence>MTQPTAQPDYSTLEVDLNHFVENQPQHLPEVNREATSHRDYPEAISPKSEVANLEKEPAPRKICGLRRKIFFAIIIAVAIVAAAVIAGVVVAVTKKDNHDASDDDSSPGETAGDSTDSGTALLPNTKMASANFTDEFGHSNYLVVYQLRNLAIYMSAYNSSEDAWIVSPVVDGTNGISLDLVRNGTNLALDVYYHNTTWRDVHLYWQSPTNAIKTLFRNDTSTTVTLSPKEWTYPFSTDRYTGADGSSIVSYGRQCVYCTLYTYIFFQDNTDEVLGGVLFHDNEDGWTDRNFTDITSPAANTSLALAVIPATNSSDRGMSIFYQTGSGVLAQLTYDGNLGYSGQTLSRGLVDKSSIVAFSTGFNDTENDVSDLGFQVLTTDPDADGVLLTYYHNGDWVAADEVTALSSCASRSSMAVNLGRRVYCVVDADHGDVKIVEWVWRGEPSGDTDSFSSYDKIGTVDTTIN</sequence>
<dbReference type="SUPFAM" id="SSF89372">
    <property type="entry name" value="Fucose-specific lectin"/>
    <property type="match status" value="1"/>
</dbReference>
<keyword evidence="4" id="KW-1185">Reference proteome</keyword>